<dbReference type="OrthoDB" id="5243299at2"/>
<dbReference type="InterPro" id="IPR002734">
    <property type="entry name" value="RibDG_C"/>
</dbReference>
<proteinExistence type="predicted"/>
<evidence type="ECO:0000313" key="6">
    <source>
        <dbReference type="Proteomes" id="UP000267536"/>
    </source>
</evidence>
<dbReference type="PANTHER" id="PTHR38011">
    <property type="entry name" value="DIHYDROFOLATE REDUCTASE FAMILY PROTEIN (AFU_ORTHOLOGUE AFUA_8G06820)"/>
    <property type="match status" value="1"/>
</dbReference>
<reference evidence="5 6" key="1">
    <citation type="submission" date="2018-11" db="EMBL/GenBank/DDBJ databases">
        <title>Draft genome sequence of Gordonia sp. RS15-1S isolated from rice stems.</title>
        <authorList>
            <person name="Muangham S."/>
        </authorList>
    </citation>
    <scope>NUCLEOTIDE SEQUENCE [LARGE SCALE GENOMIC DNA]</scope>
    <source>
        <strain evidence="5 6">RS15-1S</strain>
    </source>
</reference>
<comment type="caution">
    <text evidence="5">The sequence shown here is derived from an EMBL/GenBank/DDBJ whole genome shotgun (WGS) entry which is preliminary data.</text>
</comment>
<dbReference type="RefSeq" id="WP_123925067.1">
    <property type="nucleotide sequence ID" value="NZ_JBPSDP010000002.1"/>
</dbReference>
<dbReference type="SUPFAM" id="SSF53597">
    <property type="entry name" value="Dihydrofolate reductase-like"/>
    <property type="match status" value="1"/>
</dbReference>
<protein>
    <submittedName>
        <fullName evidence="5">Pyrimidine reductase family protein</fullName>
    </submittedName>
</protein>
<evidence type="ECO:0000256" key="1">
    <source>
        <dbReference type="ARBA" id="ARBA00005104"/>
    </source>
</evidence>
<dbReference type="GO" id="GO:0009231">
    <property type="term" value="P:riboflavin biosynthetic process"/>
    <property type="evidence" value="ECO:0007669"/>
    <property type="project" value="InterPro"/>
</dbReference>
<comment type="pathway">
    <text evidence="1">Cofactor biosynthesis; riboflavin biosynthesis.</text>
</comment>
<dbReference type="Proteomes" id="UP000267536">
    <property type="component" value="Unassembled WGS sequence"/>
</dbReference>
<keyword evidence="2" id="KW-0521">NADP</keyword>
<dbReference type="GO" id="GO:0008703">
    <property type="term" value="F:5-amino-6-(5-phosphoribosylamino)uracil reductase activity"/>
    <property type="evidence" value="ECO:0007669"/>
    <property type="project" value="InterPro"/>
</dbReference>
<evidence type="ECO:0000256" key="3">
    <source>
        <dbReference type="ARBA" id="ARBA00023002"/>
    </source>
</evidence>
<evidence type="ECO:0000313" key="5">
    <source>
        <dbReference type="EMBL" id="RPA66361.1"/>
    </source>
</evidence>
<keyword evidence="6" id="KW-1185">Reference proteome</keyword>
<gene>
    <name evidence="5" type="ORF">EF294_00470</name>
</gene>
<dbReference type="AlphaFoldDB" id="A0A3N4H4P3"/>
<dbReference type="EMBL" id="RKMH01000001">
    <property type="protein sequence ID" value="RPA66361.1"/>
    <property type="molecule type" value="Genomic_DNA"/>
</dbReference>
<dbReference type="InterPro" id="IPR024072">
    <property type="entry name" value="DHFR-like_dom_sf"/>
</dbReference>
<dbReference type="InterPro" id="IPR050765">
    <property type="entry name" value="Riboflavin_Biosynth_HTPR"/>
</dbReference>
<dbReference type="Pfam" id="PF01872">
    <property type="entry name" value="RibD_C"/>
    <property type="match status" value="1"/>
</dbReference>
<dbReference type="PANTHER" id="PTHR38011:SF7">
    <property type="entry name" value="2,5-DIAMINO-6-RIBOSYLAMINO-4(3H)-PYRIMIDINONE 5'-PHOSPHATE REDUCTASE"/>
    <property type="match status" value="1"/>
</dbReference>
<dbReference type="Gene3D" id="3.40.430.10">
    <property type="entry name" value="Dihydrofolate Reductase, subunit A"/>
    <property type="match status" value="1"/>
</dbReference>
<keyword evidence="3" id="KW-0560">Oxidoreductase</keyword>
<name>A0A3N4H4P3_9ACTN</name>
<sequence>MLYQHKATQVTSGAPDETQNLRELARFYPYPDTLDRPFVRANMVASVDGASSVQGRSGGLGGPGDRAIFRLLRGLADVVVVGARTALTEGYRQPRRDEAFGAMRADRGQPPAPTLALISTSLSIDPDYPPLADPATVVLTCSDAPEQRRRALTDRGATVVDCGSEAVRIGRVLDHLAALGLPRVLCEGGPSLLGAVVAENLLDELCLTTSPTIVAGNTARIVTAAALPELAQMRPGHLLSDDDGYVYTRWTRAS</sequence>
<accession>A0A3N4H4P3</accession>
<evidence type="ECO:0000256" key="2">
    <source>
        <dbReference type="ARBA" id="ARBA00022857"/>
    </source>
</evidence>
<feature type="domain" description="Bacterial bifunctional deaminase-reductase C-terminal" evidence="4">
    <location>
        <begin position="37"/>
        <end position="245"/>
    </location>
</feature>
<evidence type="ECO:0000259" key="4">
    <source>
        <dbReference type="Pfam" id="PF01872"/>
    </source>
</evidence>
<organism evidence="5 6">
    <name type="scientific">Gordonia oryzae</name>
    <dbReference type="NCBI Taxonomy" id="2487349"/>
    <lineage>
        <taxon>Bacteria</taxon>
        <taxon>Bacillati</taxon>
        <taxon>Actinomycetota</taxon>
        <taxon>Actinomycetes</taxon>
        <taxon>Mycobacteriales</taxon>
        <taxon>Gordoniaceae</taxon>
        <taxon>Gordonia</taxon>
    </lineage>
</organism>